<evidence type="ECO:0000256" key="2">
    <source>
        <dbReference type="ARBA" id="ARBA00022475"/>
    </source>
</evidence>
<name>A0A6S6SGU3_9BACT</name>
<feature type="transmembrane region" description="Helical" evidence="6">
    <location>
        <begin position="6"/>
        <end position="23"/>
    </location>
</feature>
<protein>
    <recommendedName>
        <fullName evidence="7">Cardiolipin synthase N-terminal domain-containing protein</fullName>
    </recommendedName>
</protein>
<evidence type="ECO:0000256" key="4">
    <source>
        <dbReference type="ARBA" id="ARBA00022989"/>
    </source>
</evidence>
<dbReference type="Pfam" id="PF13396">
    <property type="entry name" value="PLDc_N"/>
    <property type="match status" value="1"/>
</dbReference>
<evidence type="ECO:0000313" key="8">
    <source>
        <dbReference type="EMBL" id="CAA6807657.1"/>
    </source>
</evidence>
<reference evidence="8" key="1">
    <citation type="submission" date="2020-01" db="EMBL/GenBank/DDBJ databases">
        <authorList>
            <person name="Meier V. D."/>
            <person name="Meier V D."/>
        </authorList>
    </citation>
    <scope>NUCLEOTIDE SEQUENCE</scope>
    <source>
        <strain evidence="8">HLG_WM_MAG_12</strain>
    </source>
</reference>
<feature type="domain" description="Cardiolipin synthase N-terminal" evidence="7">
    <location>
        <begin position="14"/>
        <end position="55"/>
    </location>
</feature>
<keyword evidence="2" id="KW-1003">Cell membrane</keyword>
<accession>A0A6S6SGU3</accession>
<comment type="subcellular location">
    <subcellularLocation>
        <location evidence="1">Cell membrane</location>
        <topology evidence="1">Multi-pass membrane protein</topology>
    </subcellularLocation>
</comment>
<evidence type="ECO:0000256" key="1">
    <source>
        <dbReference type="ARBA" id="ARBA00004651"/>
    </source>
</evidence>
<dbReference type="EMBL" id="CACVAW010000028">
    <property type="protein sequence ID" value="CAA6807657.1"/>
    <property type="molecule type" value="Genomic_DNA"/>
</dbReference>
<evidence type="ECO:0000259" key="7">
    <source>
        <dbReference type="Pfam" id="PF13396"/>
    </source>
</evidence>
<keyword evidence="4 6" id="KW-1133">Transmembrane helix</keyword>
<dbReference type="AlphaFoldDB" id="A0A6S6SGU3"/>
<dbReference type="InterPro" id="IPR027379">
    <property type="entry name" value="CLS_N"/>
</dbReference>
<evidence type="ECO:0000256" key="5">
    <source>
        <dbReference type="ARBA" id="ARBA00023136"/>
    </source>
</evidence>
<evidence type="ECO:0000256" key="6">
    <source>
        <dbReference type="SAM" id="Phobius"/>
    </source>
</evidence>
<organism evidence="8">
    <name type="scientific">uncultured Campylobacterales bacterium</name>
    <dbReference type="NCBI Taxonomy" id="352960"/>
    <lineage>
        <taxon>Bacteria</taxon>
        <taxon>Pseudomonadati</taxon>
        <taxon>Campylobacterota</taxon>
        <taxon>Epsilonproteobacteria</taxon>
        <taxon>Campylobacterales</taxon>
        <taxon>environmental samples</taxon>
    </lineage>
</organism>
<gene>
    <name evidence="8" type="ORF">HELGO_WM38600</name>
</gene>
<proteinExistence type="predicted"/>
<keyword evidence="5 6" id="KW-0472">Membrane</keyword>
<keyword evidence="3 6" id="KW-0812">Transmembrane</keyword>
<feature type="transmembrane region" description="Helical" evidence="6">
    <location>
        <begin position="35"/>
        <end position="54"/>
    </location>
</feature>
<sequence>MEIILFPIYIALVVLWIWSLVDILKSEFKGNEKILWLFVVLFLNAFGAILYFFIGKDQKIS</sequence>
<dbReference type="GO" id="GO:0005886">
    <property type="term" value="C:plasma membrane"/>
    <property type="evidence" value="ECO:0007669"/>
    <property type="project" value="UniProtKB-SubCell"/>
</dbReference>
<evidence type="ECO:0000256" key="3">
    <source>
        <dbReference type="ARBA" id="ARBA00022692"/>
    </source>
</evidence>